<protein>
    <recommendedName>
        <fullName evidence="1">Heterokaryon incompatibility domain-containing protein</fullName>
    </recommendedName>
</protein>
<evidence type="ECO:0000313" key="3">
    <source>
        <dbReference type="Proteomes" id="UP000256645"/>
    </source>
</evidence>
<dbReference type="InterPro" id="IPR010730">
    <property type="entry name" value="HET"/>
</dbReference>
<sequence length="697" mass="79713">MIRFSFGMLARTTWVHFRVWRDDVADSGVETLNIRRLGAFLGEIPSPENPGIWFSVAADPGTPAQASRDITGQLSWNSDVWTQQNVDSILAWHKNCSENHPGCGKTLSECVVITAGDAPLPTRCIELQQNTGDQQEDGSFEVSAILRETKHQSGEYIALSHRWAAETEIVKTTRANYQNRLSSAISLTPLFHEVARVACRLGIRFLWIDSFCIVQDDPDDWARESIKMADYYQYAWLTIAATSSNLFGASTAPLDANSISRVTRLPYRDKNGHQKGHFYLQCKEDASIFTDYKSSIGTLLSRGWIYQEWVLSRRILAFSSSGVFLQCHTDTPHFIVGDNDMYHLQIQKYQRDPYLEVSYKTQLKPEVLYIEGIEQSWQTAAEFYSRLHLTRLEDDRLVALAGVASEYGQAFRSKEQDQAHGRRDDFGENQVFRQYICGLWFPSVHCLLWEQAELGSRLRLSGIPTWSWASMATTTNDDQDKEILCGMPIKWSVCSEENAYKRPQVSPQCSAIRCTAIEVRKENGWQPSFNRENQFHPNNKYGDDHRFFILHIQGRLQPVLIHGQFHGEEDVALAAKLTSHLPDFGREMWRRVSACENPEIILGWSSLEHPDYQNSEPSGMNDPIYALFVEAITGLKPFYPWANPYNDTFMAYKVLYLRPIDIEGYQGCYERIGVGRVFGTKAHFPMQSLEEREILLV</sequence>
<dbReference type="PANTHER" id="PTHR33112:SF10">
    <property type="entry name" value="TOL"/>
    <property type="match status" value="1"/>
</dbReference>
<name>A0A3D8RA93_9HELO</name>
<dbReference type="Pfam" id="PF06985">
    <property type="entry name" value="HET"/>
    <property type="match status" value="1"/>
</dbReference>
<dbReference type="EMBL" id="PDLM01000008">
    <property type="protein sequence ID" value="RDW70972.1"/>
    <property type="molecule type" value="Genomic_DNA"/>
</dbReference>
<dbReference type="PANTHER" id="PTHR33112">
    <property type="entry name" value="DOMAIN PROTEIN, PUTATIVE-RELATED"/>
    <property type="match status" value="1"/>
</dbReference>
<evidence type="ECO:0000259" key="1">
    <source>
        <dbReference type="Pfam" id="PF06985"/>
    </source>
</evidence>
<comment type="caution">
    <text evidence="2">The sequence shown here is derived from an EMBL/GenBank/DDBJ whole genome shotgun (WGS) entry which is preliminary data.</text>
</comment>
<keyword evidence="3" id="KW-1185">Reference proteome</keyword>
<dbReference type="Proteomes" id="UP000256645">
    <property type="component" value="Unassembled WGS sequence"/>
</dbReference>
<gene>
    <name evidence="2" type="ORF">BP6252_07535</name>
</gene>
<organism evidence="2 3">
    <name type="scientific">Coleophoma cylindrospora</name>
    <dbReference type="NCBI Taxonomy" id="1849047"/>
    <lineage>
        <taxon>Eukaryota</taxon>
        <taxon>Fungi</taxon>
        <taxon>Dikarya</taxon>
        <taxon>Ascomycota</taxon>
        <taxon>Pezizomycotina</taxon>
        <taxon>Leotiomycetes</taxon>
        <taxon>Helotiales</taxon>
        <taxon>Dermateaceae</taxon>
        <taxon>Coleophoma</taxon>
    </lineage>
</organism>
<feature type="domain" description="Heterokaryon incompatibility" evidence="1">
    <location>
        <begin position="156"/>
        <end position="308"/>
    </location>
</feature>
<evidence type="ECO:0000313" key="2">
    <source>
        <dbReference type="EMBL" id="RDW70972.1"/>
    </source>
</evidence>
<dbReference type="AlphaFoldDB" id="A0A3D8RA93"/>
<dbReference type="OrthoDB" id="4161196at2759"/>
<proteinExistence type="predicted"/>
<accession>A0A3D8RA93</accession>
<reference evidence="2 3" key="1">
    <citation type="journal article" date="2018" name="IMA Fungus">
        <title>IMA Genome-F 9: Draft genome sequence of Annulohypoxylon stygium, Aspergillus mulundensis, Berkeleyomyces basicola (syn. Thielaviopsis basicola), Ceratocystis smalleyi, two Cercospora beticola strains, Coleophoma cylindrospora, Fusarium fracticaudum, Phialophora cf. hyalina, and Morchella septimelata.</title>
        <authorList>
            <person name="Wingfield B.D."/>
            <person name="Bills G.F."/>
            <person name="Dong Y."/>
            <person name="Huang W."/>
            <person name="Nel W.J."/>
            <person name="Swalarsk-Parry B.S."/>
            <person name="Vaghefi N."/>
            <person name="Wilken P.M."/>
            <person name="An Z."/>
            <person name="de Beer Z.W."/>
            <person name="De Vos L."/>
            <person name="Chen L."/>
            <person name="Duong T.A."/>
            <person name="Gao Y."/>
            <person name="Hammerbacher A."/>
            <person name="Kikkert J.R."/>
            <person name="Li Y."/>
            <person name="Li H."/>
            <person name="Li K."/>
            <person name="Li Q."/>
            <person name="Liu X."/>
            <person name="Ma X."/>
            <person name="Naidoo K."/>
            <person name="Pethybridge S.J."/>
            <person name="Sun J."/>
            <person name="Steenkamp E.T."/>
            <person name="van der Nest M.A."/>
            <person name="van Wyk S."/>
            <person name="Wingfield M.J."/>
            <person name="Xiong C."/>
            <person name="Yue Q."/>
            <person name="Zhang X."/>
        </authorList>
    </citation>
    <scope>NUCLEOTIDE SEQUENCE [LARGE SCALE GENOMIC DNA]</scope>
    <source>
        <strain evidence="2 3">BP6252</strain>
    </source>
</reference>